<keyword evidence="7 10" id="KW-0808">Transferase</keyword>
<dbReference type="Proteomes" id="UP000295184">
    <property type="component" value="Unassembled WGS sequence"/>
</dbReference>
<comment type="subcellular location">
    <subcellularLocation>
        <location evidence="2 10">Cytoplasm</location>
    </subcellularLocation>
</comment>
<dbReference type="Gene3D" id="3.40.50.10490">
    <property type="entry name" value="Glucose-6-phosphate isomerase like protein, domain 1"/>
    <property type="match status" value="2"/>
</dbReference>
<evidence type="ECO:0000256" key="7">
    <source>
        <dbReference type="ARBA" id="ARBA00022679"/>
    </source>
</evidence>
<dbReference type="InterPro" id="IPR001347">
    <property type="entry name" value="SIS_dom"/>
</dbReference>
<evidence type="ECO:0000256" key="2">
    <source>
        <dbReference type="ARBA" id="ARBA00004496"/>
    </source>
</evidence>
<comment type="function">
    <text evidence="10">Catalyzes the first step in hexosamine metabolism, converting fructose-6P into glucosamine-6P using glutamine as a nitrogen source.</text>
</comment>
<evidence type="ECO:0000256" key="9">
    <source>
        <dbReference type="ARBA" id="ARBA00022962"/>
    </source>
</evidence>
<dbReference type="OrthoDB" id="106547at2"/>
<dbReference type="CDD" id="cd00714">
    <property type="entry name" value="GFAT"/>
    <property type="match status" value="1"/>
</dbReference>
<dbReference type="EC" id="2.6.1.16" evidence="3 10"/>
<dbReference type="GO" id="GO:0006487">
    <property type="term" value="P:protein N-linked glycosylation"/>
    <property type="evidence" value="ECO:0007669"/>
    <property type="project" value="TreeGrafter"/>
</dbReference>
<dbReference type="InterPro" id="IPR046348">
    <property type="entry name" value="SIS_dom_sf"/>
</dbReference>
<feature type="initiator methionine" description="Removed" evidence="10">
    <location>
        <position position="1"/>
    </location>
</feature>
<dbReference type="InterPro" id="IPR005855">
    <property type="entry name" value="GFAT"/>
</dbReference>
<dbReference type="GO" id="GO:0006002">
    <property type="term" value="P:fructose 6-phosphate metabolic process"/>
    <property type="evidence" value="ECO:0007669"/>
    <property type="project" value="TreeGrafter"/>
</dbReference>
<accession>A0A4R1QQJ9</accession>
<evidence type="ECO:0000256" key="6">
    <source>
        <dbReference type="ARBA" id="ARBA00022576"/>
    </source>
</evidence>
<dbReference type="InterPro" id="IPR035490">
    <property type="entry name" value="GlmS/FrlB_SIS"/>
</dbReference>
<evidence type="ECO:0000256" key="5">
    <source>
        <dbReference type="ARBA" id="ARBA00022490"/>
    </source>
</evidence>
<feature type="active site" description="For Fru-6P isomerization activity" evidence="10">
    <location>
        <position position="601"/>
    </location>
</feature>
<evidence type="ECO:0000313" key="13">
    <source>
        <dbReference type="EMBL" id="TCL56099.1"/>
    </source>
</evidence>
<feature type="domain" description="Glutamine amidotransferase type-2" evidence="11">
    <location>
        <begin position="2"/>
        <end position="216"/>
    </location>
</feature>
<dbReference type="InterPro" id="IPR035466">
    <property type="entry name" value="GlmS/AgaS_SIS"/>
</dbReference>
<dbReference type="NCBIfam" id="NF001484">
    <property type="entry name" value="PRK00331.1"/>
    <property type="match status" value="1"/>
</dbReference>
<evidence type="ECO:0000256" key="3">
    <source>
        <dbReference type="ARBA" id="ARBA00012916"/>
    </source>
</evidence>
<dbReference type="SUPFAM" id="SSF56235">
    <property type="entry name" value="N-terminal nucleophile aminohydrolases (Ntn hydrolases)"/>
    <property type="match status" value="1"/>
</dbReference>
<name>A0A4R1QQJ9_9FIRM</name>
<proteinExistence type="inferred from homology"/>
<dbReference type="GO" id="GO:0097367">
    <property type="term" value="F:carbohydrate derivative binding"/>
    <property type="evidence" value="ECO:0007669"/>
    <property type="project" value="InterPro"/>
</dbReference>
<comment type="subunit">
    <text evidence="10">Homodimer.</text>
</comment>
<comment type="catalytic activity">
    <reaction evidence="1 10">
        <text>D-fructose 6-phosphate + L-glutamine = D-glucosamine 6-phosphate + L-glutamate</text>
        <dbReference type="Rhea" id="RHEA:13237"/>
        <dbReference type="ChEBI" id="CHEBI:29985"/>
        <dbReference type="ChEBI" id="CHEBI:58359"/>
        <dbReference type="ChEBI" id="CHEBI:58725"/>
        <dbReference type="ChEBI" id="CHEBI:61527"/>
        <dbReference type="EC" id="2.6.1.16"/>
    </reaction>
</comment>
<keyword evidence="6 10" id="KW-0032">Aminotransferase</keyword>
<evidence type="ECO:0000259" key="12">
    <source>
        <dbReference type="PROSITE" id="PS51464"/>
    </source>
</evidence>
<dbReference type="EMBL" id="SLUM01000014">
    <property type="protein sequence ID" value="TCL56099.1"/>
    <property type="molecule type" value="Genomic_DNA"/>
</dbReference>
<dbReference type="GO" id="GO:0005975">
    <property type="term" value="P:carbohydrate metabolic process"/>
    <property type="evidence" value="ECO:0007669"/>
    <property type="project" value="UniProtKB-UniRule"/>
</dbReference>
<feature type="domain" description="SIS" evidence="12">
    <location>
        <begin position="282"/>
        <end position="422"/>
    </location>
</feature>
<dbReference type="Pfam" id="PF01380">
    <property type="entry name" value="SIS"/>
    <property type="match status" value="2"/>
</dbReference>
<dbReference type="FunFam" id="3.40.50.10490:FF:000001">
    <property type="entry name" value="Glutamine--fructose-6-phosphate aminotransferase [isomerizing]"/>
    <property type="match status" value="1"/>
</dbReference>
<sequence>MCGIVGYSGKAGSLDVLLEGLHKLEYRGYDSAGVALSYPDGIRVAKAQGRLSALEEKLAGLHLPDSGCGIGHTRWATHGAPSDVNSHPLSAARVSLVHNGIIENYAQLREYLVRKGYEFCSETDSEVLVKLMDHNYQGDPLDAMRRTLAQVRGSYGLAILFRDRPGVIYGARKDSPLIVGCGEGENFLASDIPALLRHTRTYIALEEGDMVELKPDSIRLFDRLGQPVERPRMEAQWEMEAAEKGGYPHFMLKEIYEQQAALQATIGPRIKGGLPDLSECGLTDEYLKGLTGIHIVGCGTAMHAGMVGRTAIEKMARLPAFTQIASEFRYSDPILHPGDLVVIISQSGETLDTLAALKLAKEKGARTLAVVNVVGSSIARAADWTIYTHAGPEIAVASTKAYSVQLAVMYLLALRLALARGTLDEHEVGYLTEQLQKAPALQKPLLENCDQIQYLASQFMNSSDLFFMGRGFDYSLSLEGSLKLKEISYVHSEAYAAGELKHGTISLVTEGTPVIALATQDDVFEKTLSNVKEVKTRGARVILLCKEEATVPEGAADYVVRLPRLESVFMPLLMIVPLQLFAYYMSVLRGCDVDKPRNLAKSVTVE</sequence>
<dbReference type="Gene3D" id="3.60.20.10">
    <property type="entry name" value="Glutamine Phosphoribosylpyrophosphate, subunit 1, domain 1"/>
    <property type="match status" value="1"/>
</dbReference>
<organism evidence="13 14">
    <name type="scientific">Allofournierella massiliensis</name>
    <dbReference type="NCBI Taxonomy" id="1650663"/>
    <lineage>
        <taxon>Bacteria</taxon>
        <taxon>Bacillati</taxon>
        <taxon>Bacillota</taxon>
        <taxon>Clostridia</taxon>
        <taxon>Eubacteriales</taxon>
        <taxon>Oscillospiraceae</taxon>
        <taxon>Allofournierella</taxon>
    </lineage>
</organism>
<dbReference type="RefSeq" id="WP_058963491.1">
    <property type="nucleotide sequence ID" value="NZ_CABKVM010000014.1"/>
</dbReference>
<dbReference type="InterPro" id="IPR029055">
    <property type="entry name" value="Ntn_hydrolases_N"/>
</dbReference>
<protein>
    <recommendedName>
        <fullName evidence="4 10">Glutamine--fructose-6-phosphate aminotransferase [isomerizing]</fullName>
        <ecNumber evidence="3 10">2.6.1.16</ecNumber>
    </recommendedName>
    <alternativeName>
        <fullName evidence="10">D-fructose-6-phosphate amidotransferase</fullName>
    </alternativeName>
    <alternativeName>
        <fullName evidence="10">GFAT</fullName>
    </alternativeName>
    <alternativeName>
        <fullName evidence="10">Glucosamine-6-phosphate synthase</fullName>
    </alternativeName>
    <alternativeName>
        <fullName evidence="10">Hexosephosphate aminotransferase</fullName>
    </alternativeName>
    <alternativeName>
        <fullName evidence="10">L-glutamine--D-fructose-6-phosphate amidotransferase</fullName>
    </alternativeName>
</protein>
<dbReference type="SUPFAM" id="SSF53697">
    <property type="entry name" value="SIS domain"/>
    <property type="match status" value="1"/>
</dbReference>
<dbReference type="PROSITE" id="PS51278">
    <property type="entry name" value="GATASE_TYPE_2"/>
    <property type="match status" value="1"/>
</dbReference>
<dbReference type="PROSITE" id="PS51464">
    <property type="entry name" value="SIS"/>
    <property type="match status" value="2"/>
</dbReference>
<evidence type="ECO:0000313" key="14">
    <source>
        <dbReference type="Proteomes" id="UP000295184"/>
    </source>
</evidence>
<evidence type="ECO:0000256" key="10">
    <source>
        <dbReference type="HAMAP-Rule" id="MF_00164"/>
    </source>
</evidence>
<dbReference type="GO" id="GO:0004360">
    <property type="term" value="F:glutamine-fructose-6-phosphate transaminase (isomerizing) activity"/>
    <property type="evidence" value="ECO:0007669"/>
    <property type="project" value="UniProtKB-UniRule"/>
</dbReference>
<evidence type="ECO:0000256" key="8">
    <source>
        <dbReference type="ARBA" id="ARBA00022737"/>
    </source>
</evidence>
<dbReference type="CDD" id="cd05008">
    <property type="entry name" value="SIS_GlmS_GlmD_1"/>
    <property type="match status" value="1"/>
</dbReference>
<dbReference type="NCBIfam" id="TIGR01135">
    <property type="entry name" value="glmS"/>
    <property type="match status" value="1"/>
</dbReference>
<dbReference type="STRING" id="1650663.GCA_001486665_01020"/>
<dbReference type="CDD" id="cd05009">
    <property type="entry name" value="SIS_GlmS_GlmD_2"/>
    <property type="match status" value="1"/>
</dbReference>
<reference evidence="13 14" key="1">
    <citation type="submission" date="2019-03" db="EMBL/GenBank/DDBJ databases">
        <title>Genomic Encyclopedia of Type Strains, Phase IV (KMG-IV): sequencing the most valuable type-strain genomes for metagenomic binning, comparative biology and taxonomic classification.</title>
        <authorList>
            <person name="Goeker M."/>
        </authorList>
    </citation>
    <scope>NUCLEOTIDE SEQUENCE [LARGE SCALE GENOMIC DNA]</scope>
    <source>
        <strain evidence="13 14">DSM 100451</strain>
    </source>
</reference>
<evidence type="ECO:0000256" key="4">
    <source>
        <dbReference type="ARBA" id="ARBA00016090"/>
    </source>
</evidence>
<dbReference type="AlphaFoldDB" id="A0A4R1QQJ9"/>
<dbReference type="InterPro" id="IPR017932">
    <property type="entry name" value="GATase_2_dom"/>
</dbReference>
<evidence type="ECO:0000256" key="1">
    <source>
        <dbReference type="ARBA" id="ARBA00001031"/>
    </source>
</evidence>
<dbReference type="PANTHER" id="PTHR10937:SF0">
    <property type="entry name" value="GLUTAMINE--FRUCTOSE-6-PHOSPHATE TRANSAMINASE (ISOMERIZING)"/>
    <property type="match status" value="1"/>
</dbReference>
<dbReference type="InterPro" id="IPR047084">
    <property type="entry name" value="GFAT_N"/>
</dbReference>
<feature type="domain" description="SIS" evidence="12">
    <location>
        <begin position="455"/>
        <end position="596"/>
    </location>
</feature>
<comment type="caution">
    <text evidence="13">The sequence shown here is derived from an EMBL/GenBank/DDBJ whole genome shotgun (WGS) entry which is preliminary data.</text>
</comment>
<dbReference type="GO" id="GO:0005829">
    <property type="term" value="C:cytosol"/>
    <property type="evidence" value="ECO:0007669"/>
    <property type="project" value="TreeGrafter"/>
</dbReference>
<dbReference type="Pfam" id="PF13522">
    <property type="entry name" value="GATase_6"/>
    <property type="match status" value="1"/>
</dbReference>
<dbReference type="GO" id="GO:0006047">
    <property type="term" value="P:UDP-N-acetylglucosamine metabolic process"/>
    <property type="evidence" value="ECO:0007669"/>
    <property type="project" value="TreeGrafter"/>
</dbReference>
<gene>
    <name evidence="10" type="primary">glmS</name>
    <name evidence="13" type="ORF">EDD77_11453</name>
</gene>
<dbReference type="HAMAP" id="MF_00164">
    <property type="entry name" value="GlmS"/>
    <property type="match status" value="1"/>
</dbReference>
<feature type="active site" description="Nucleophile; for GATase activity" evidence="10">
    <location>
        <position position="2"/>
    </location>
</feature>
<dbReference type="PANTHER" id="PTHR10937">
    <property type="entry name" value="GLUCOSAMINE--FRUCTOSE-6-PHOSPHATE AMINOTRANSFERASE, ISOMERIZING"/>
    <property type="match status" value="1"/>
</dbReference>
<dbReference type="FunFam" id="3.60.20.10:FF:000006">
    <property type="entry name" value="Glutamine--fructose-6-phosphate aminotransferase [isomerizing]"/>
    <property type="match status" value="1"/>
</dbReference>
<evidence type="ECO:0000259" key="11">
    <source>
        <dbReference type="PROSITE" id="PS51278"/>
    </source>
</evidence>
<keyword evidence="5 10" id="KW-0963">Cytoplasm</keyword>
<keyword evidence="8" id="KW-0677">Repeat</keyword>
<keyword evidence="9" id="KW-0315">Glutamine amidotransferase</keyword>